<dbReference type="GO" id="GO:0048513">
    <property type="term" value="P:animal organ development"/>
    <property type="evidence" value="ECO:0007669"/>
    <property type="project" value="TreeGrafter"/>
</dbReference>
<dbReference type="OrthoDB" id="7790866at2759"/>
<gene>
    <name evidence="3" type="ORF">CLUMA_CG012697</name>
</gene>
<feature type="region of interest" description="Disordered" evidence="1">
    <location>
        <begin position="67"/>
        <end position="104"/>
    </location>
</feature>
<proteinExistence type="predicted"/>
<feature type="region of interest" description="Disordered" evidence="1">
    <location>
        <begin position="234"/>
        <end position="299"/>
    </location>
</feature>
<feature type="compositionally biased region" description="Acidic residues" evidence="1">
    <location>
        <begin position="395"/>
        <end position="412"/>
    </location>
</feature>
<evidence type="ECO:0000259" key="2">
    <source>
        <dbReference type="SMART" id="SM00746"/>
    </source>
</evidence>
<feature type="region of interest" description="Disordered" evidence="1">
    <location>
        <begin position="339"/>
        <end position="412"/>
    </location>
</feature>
<protein>
    <submittedName>
        <fullName evidence="3">CLUMA_CG012697, isoform A</fullName>
    </submittedName>
</protein>
<feature type="compositionally biased region" description="Basic and acidic residues" evidence="1">
    <location>
        <begin position="67"/>
        <end position="77"/>
    </location>
</feature>
<dbReference type="GO" id="GO:0005634">
    <property type="term" value="C:nucleus"/>
    <property type="evidence" value="ECO:0007669"/>
    <property type="project" value="TreeGrafter"/>
</dbReference>
<feature type="compositionally biased region" description="Basic and acidic residues" evidence="1">
    <location>
        <begin position="340"/>
        <end position="357"/>
    </location>
</feature>
<dbReference type="SMART" id="SM00746">
    <property type="entry name" value="TRASH"/>
    <property type="match status" value="2"/>
</dbReference>
<dbReference type="InterPro" id="IPR011017">
    <property type="entry name" value="TRASH_dom"/>
</dbReference>
<sequence>MTTKVVKKELLNDDIKEFGEDAATAINELLGLYGYEDDTKRNELTVKFHRNSCKKIANISQKLLDSKRQMRRSESESIKSQVNEYSSVSSERDGSSSGESSKSPLALKLGEKDENNCSWCHHDISPTSTEIIGSQGTVFCSENCFLFWRRASFKRAKTCDYCKSVRNAVSYVDFNDGATQLQFCSDKCLNQYKMQIFCRETQAHLELNPHLKETKEVGESLITPDLWLKNCRSRSPSPDALPRSPTPPTATAVEKPTTMTKIIVTQSQPSSSSTITSSSRMPPPPPPDDPNHYQYHQMNNMNSLVPPPVILVPHPVILPIVIPVPLPLSAFWNAYRTKKSSTETTEHDNDTHRRDGEEAVVLPAMEKTEESEEQPLDYTTSKSPENNDNNLPLHDDDDDHRENENENENGID</sequence>
<dbReference type="Pfam" id="PF15279">
    <property type="entry name" value="SOBP"/>
    <property type="match status" value="1"/>
</dbReference>
<dbReference type="PANTHER" id="PTHR23186">
    <property type="entry name" value="RETINOIC ACID-INDUCED PROTEIN 2"/>
    <property type="match status" value="1"/>
</dbReference>
<evidence type="ECO:0000313" key="3">
    <source>
        <dbReference type="EMBL" id="CRK99316.1"/>
    </source>
</evidence>
<feature type="compositionally biased region" description="Low complexity" evidence="1">
    <location>
        <begin position="266"/>
        <end position="280"/>
    </location>
</feature>
<dbReference type="Proteomes" id="UP000183832">
    <property type="component" value="Unassembled WGS sequence"/>
</dbReference>
<feature type="domain" description="TRASH" evidence="2">
    <location>
        <begin position="117"/>
        <end position="152"/>
    </location>
</feature>
<dbReference type="AlphaFoldDB" id="A0A1J1IIF9"/>
<reference evidence="3 4" key="1">
    <citation type="submission" date="2015-04" db="EMBL/GenBank/DDBJ databases">
        <authorList>
            <person name="Syromyatnikov M.Y."/>
            <person name="Popov V.N."/>
        </authorList>
    </citation>
    <scope>NUCLEOTIDE SEQUENCE [LARGE SCALE GENOMIC DNA]</scope>
</reference>
<dbReference type="PANTHER" id="PTHR23186:SF4">
    <property type="entry name" value="GH22790P"/>
    <property type="match status" value="1"/>
</dbReference>
<accession>A0A1J1IIF9</accession>
<name>A0A1J1IIF9_9DIPT</name>
<dbReference type="InterPro" id="IPR026092">
    <property type="entry name" value="RAI2/SOBP"/>
</dbReference>
<feature type="non-terminal residue" evidence="3">
    <location>
        <position position="412"/>
    </location>
</feature>
<dbReference type="EMBL" id="CVRI01000050">
    <property type="protein sequence ID" value="CRK99316.1"/>
    <property type="molecule type" value="Genomic_DNA"/>
</dbReference>
<evidence type="ECO:0000256" key="1">
    <source>
        <dbReference type="SAM" id="MobiDB-lite"/>
    </source>
</evidence>
<evidence type="ECO:0000313" key="4">
    <source>
        <dbReference type="Proteomes" id="UP000183832"/>
    </source>
</evidence>
<organism evidence="3 4">
    <name type="scientific">Clunio marinus</name>
    <dbReference type="NCBI Taxonomy" id="568069"/>
    <lineage>
        <taxon>Eukaryota</taxon>
        <taxon>Metazoa</taxon>
        <taxon>Ecdysozoa</taxon>
        <taxon>Arthropoda</taxon>
        <taxon>Hexapoda</taxon>
        <taxon>Insecta</taxon>
        <taxon>Pterygota</taxon>
        <taxon>Neoptera</taxon>
        <taxon>Endopterygota</taxon>
        <taxon>Diptera</taxon>
        <taxon>Nematocera</taxon>
        <taxon>Chironomoidea</taxon>
        <taxon>Chironomidae</taxon>
        <taxon>Clunio</taxon>
    </lineage>
</organism>
<keyword evidence="4" id="KW-1185">Reference proteome</keyword>
<feature type="domain" description="TRASH" evidence="2">
    <location>
        <begin position="159"/>
        <end position="196"/>
    </location>
</feature>